<dbReference type="PANTHER" id="PTHR35037:SF3">
    <property type="entry name" value="C-TERMINAL REGION OF AIDA-LIKE PROTEIN"/>
    <property type="match status" value="1"/>
</dbReference>
<sequence>MRRCSRHPDQHALTLPSFVSAPTTAVRAAGIFANEHVRSGVDISPINRKIASATSTSVRHAARGRCVEAAHGVWCARVLQFVCRAFYKRRLLSLVMLTLMVTSQSTFAQTSIPAGANLNGFTPANGDIWNLQGDAYLSNGTSASFAKALPLGTPGLTINGVASGSTVTLNDGAGHYAYFSGGATILNLSDIRFTGGLVPAGVNGGVINTTGALVINTTGTVSFINNSAGRNGGVIYATQPVTINGSVVANNNSALNGSGGGVIYVASGAITINGSVSMDSNFAGGPSNTSPAGALYANGGISLATTGGDVSLTNNLSNTSGGAASSGTSTIAVGNSAASITLTGNRAGFNKDGTQHSVGFGGALRAFGAINVTGRSITMSSNTATGNGGALYANNTVTVSGDLLANDNVALVGAGGAIYALAGDVTTTGNISMTGNQAGSGGGGAILANNGNVNLSTSNGNVSLINNTASSHGGAINGSANFAIGNSGGTVTITGNNAGFNPDGTSANTTSHGGAISSNGPTIVTGGPIVMSNNTATQDGGGVYSAQAVSISGALTAQGNTSRSGSGGFVYALGDIDLVATGASTVSGNTAGTAAAQGGAMRGGSSLSLSASGGDLAFMGNSAGGLGGAIYIDPASLVLSATGGDISFSGNTQNTAGTPQANAIYIANGGSGTAVTLNAATGHSITFYDPLQNNGANGLITVTKSGPGMVSFDGSRYGVLTNQWSQVYANTDVQAGTFEVANGAVYGVHATTVGGTSDSTFATAAGTTLQGGVAGTVIADQFTLGGSLSVAGRQPGARGVFTVDSNHATFSPGSQVLFNTYLNDGVIQNTDLLVLDLNGSAVNGQALVRVANAGGPGGLTVGDGIKLVQANNGTTAGAFALAPGEARGGAFDYRLYRGGVAGSDSEDWFLRSDMVIGPEPGEPSVPGEPILPEEPAIPNPQDLPLNPPPSVLPPGEYPIIGPEIATYSVVQPLARQLGLTMLGTMHERIGDTLTDAGGGMDGAGIAHSGWVRMFGEQVDNRYQTYTDARANGQILGMQAGLDVWRGSLLPTHHDAAGVYFAYGNSNVDVDGLVTNADATAYVLSHTGKVNLNAYSGGAYWTHYGPGGWYIDAILQGTSYGGDATTQNARLPISGTGFATSLETGYPFQLPLGPGFVLEPQAQIIWQHVGLSEANDGLGSVDPGSTSGVTGRLGVRGQWTIDGAHGQVWQPYVRANLWRDWGAQATTLYSGADQVPLAQQFTRMDFAAGVTAKLDTRMSLYGQFGYQFSINSSATGSQKGVWGDIGFRYTW</sequence>
<dbReference type="InterPro" id="IPR043990">
    <property type="entry name" value="AC_1"/>
</dbReference>
<comment type="subcellular location">
    <subcellularLocation>
        <location evidence="1">Cell envelope</location>
    </subcellularLocation>
    <subcellularLocation>
        <location evidence="2">Cell outer membrane</location>
    </subcellularLocation>
    <subcellularLocation>
        <location evidence="3">Secreted</location>
    </subcellularLocation>
</comment>
<feature type="domain" description="Autotransporter" evidence="8">
    <location>
        <begin position="1002"/>
        <end position="1290"/>
    </location>
</feature>
<dbReference type="Pfam" id="PF03797">
    <property type="entry name" value="Autotransporter"/>
    <property type="match status" value="1"/>
</dbReference>
<dbReference type="InterPro" id="IPR006315">
    <property type="entry name" value="OM_autotransptr_brl_dom"/>
</dbReference>
<dbReference type="SUPFAM" id="SSF103515">
    <property type="entry name" value="Autotransporter"/>
    <property type="match status" value="1"/>
</dbReference>
<dbReference type="InterPro" id="IPR051551">
    <property type="entry name" value="Autotransporter_adhesion"/>
</dbReference>
<keyword evidence="5" id="KW-0732">Signal</keyword>
<dbReference type="PROSITE" id="PS51208">
    <property type="entry name" value="AUTOTRANSPORTER"/>
    <property type="match status" value="1"/>
</dbReference>
<dbReference type="InterPro" id="IPR036709">
    <property type="entry name" value="Autotransporte_beta_dom_sf"/>
</dbReference>
<evidence type="ECO:0000313" key="9">
    <source>
        <dbReference type="EMBL" id="CAB3771413.1"/>
    </source>
</evidence>
<dbReference type="NCBIfam" id="TIGR01414">
    <property type="entry name" value="autotrans_barl"/>
    <property type="match status" value="1"/>
</dbReference>
<dbReference type="Gene3D" id="2.40.128.130">
    <property type="entry name" value="Autotransporter beta-domain"/>
    <property type="match status" value="1"/>
</dbReference>
<dbReference type="Pfam" id="PF18883">
    <property type="entry name" value="AC_1"/>
    <property type="match status" value="1"/>
</dbReference>
<reference evidence="9 10" key="1">
    <citation type="submission" date="2020-04" db="EMBL/GenBank/DDBJ databases">
        <authorList>
            <person name="De Canck E."/>
        </authorList>
    </citation>
    <scope>NUCLEOTIDE SEQUENCE [LARGE SCALE GENOMIC DNA]</scope>
    <source>
        <strain evidence="9 10">LMG 29542</strain>
    </source>
</reference>
<protein>
    <recommendedName>
        <fullName evidence="8">Autotransporter domain-containing protein</fullName>
    </recommendedName>
</protein>
<proteinExistence type="predicted"/>
<accession>A0A6J5EZ39</accession>
<dbReference type="NCBIfam" id="TIGR01376">
    <property type="entry name" value="POMP_repeat"/>
    <property type="match status" value="4"/>
</dbReference>
<dbReference type="InterPro" id="IPR005546">
    <property type="entry name" value="Autotransporte_beta"/>
</dbReference>
<dbReference type="GO" id="GO:0009279">
    <property type="term" value="C:cell outer membrane"/>
    <property type="evidence" value="ECO:0007669"/>
    <property type="project" value="UniProtKB-SubCell"/>
</dbReference>
<dbReference type="InterPro" id="IPR012332">
    <property type="entry name" value="Autotransporter_pectin_lyase_C"/>
</dbReference>
<organism evidence="9 10">
    <name type="scientific">Paraburkholderia humisilvae</name>
    <dbReference type="NCBI Taxonomy" id="627669"/>
    <lineage>
        <taxon>Bacteria</taxon>
        <taxon>Pseudomonadati</taxon>
        <taxon>Pseudomonadota</taxon>
        <taxon>Betaproteobacteria</taxon>
        <taxon>Burkholderiales</taxon>
        <taxon>Burkholderiaceae</taxon>
        <taxon>Paraburkholderia</taxon>
    </lineage>
</organism>
<dbReference type="EMBL" id="CADIKH010000051">
    <property type="protein sequence ID" value="CAB3771413.1"/>
    <property type="molecule type" value="Genomic_DNA"/>
</dbReference>
<keyword evidence="7" id="KW-0998">Cell outer membrane</keyword>
<evidence type="ECO:0000256" key="5">
    <source>
        <dbReference type="ARBA" id="ARBA00022729"/>
    </source>
</evidence>
<evidence type="ECO:0000313" key="10">
    <source>
        <dbReference type="Proteomes" id="UP000494363"/>
    </source>
</evidence>
<dbReference type="SMART" id="SM00869">
    <property type="entry name" value="Autotransporter"/>
    <property type="match status" value="1"/>
</dbReference>
<dbReference type="PANTHER" id="PTHR35037">
    <property type="entry name" value="C-TERMINAL REGION OF AIDA-LIKE PROTEIN"/>
    <property type="match status" value="1"/>
</dbReference>
<gene>
    <name evidence="9" type="ORF">LMG29542_06617</name>
</gene>
<keyword evidence="4" id="KW-0964">Secreted</keyword>
<evidence type="ECO:0000256" key="6">
    <source>
        <dbReference type="ARBA" id="ARBA00023136"/>
    </source>
</evidence>
<dbReference type="InterPro" id="IPR003368">
    <property type="entry name" value="POMP_repeat"/>
</dbReference>
<name>A0A6J5EZ39_9BURK</name>
<evidence type="ECO:0000256" key="3">
    <source>
        <dbReference type="ARBA" id="ARBA00004613"/>
    </source>
</evidence>
<dbReference type="CDD" id="cd01344">
    <property type="entry name" value="PL2_Passenger_AT"/>
    <property type="match status" value="1"/>
</dbReference>
<evidence type="ECO:0000256" key="7">
    <source>
        <dbReference type="ARBA" id="ARBA00023237"/>
    </source>
</evidence>
<evidence type="ECO:0000256" key="1">
    <source>
        <dbReference type="ARBA" id="ARBA00004196"/>
    </source>
</evidence>
<dbReference type="Gene3D" id="2.160.20.20">
    <property type="match status" value="1"/>
</dbReference>
<evidence type="ECO:0000256" key="2">
    <source>
        <dbReference type="ARBA" id="ARBA00004442"/>
    </source>
</evidence>
<evidence type="ECO:0000259" key="8">
    <source>
        <dbReference type="PROSITE" id="PS51208"/>
    </source>
</evidence>
<dbReference type="Pfam" id="PF02415">
    <property type="entry name" value="Chlam_PMP"/>
    <property type="match status" value="4"/>
</dbReference>
<keyword evidence="10" id="KW-1185">Reference proteome</keyword>
<dbReference type="GO" id="GO:0005576">
    <property type="term" value="C:extracellular region"/>
    <property type="evidence" value="ECO:0007669"/>
    <property type="project" value="UniProtKB-SubCell"/>
</dbReference>
<keyword evidence="6" id="KW-0472">Membrane</keyword>
<evidence type="ECO:0000256" key="4">
    <source>
        <dbReference type="ARBA" id="ARBA00022525"/>
    </source>
</evidence>
<dbReference type="Proteomes" id="UP000494363">
    <property type="component" value="Unassembled WGS sequence"/>
</dbReference>